<keyword evidence="1" id="KW-0812">Transmembrane</keyword>
<dbReference type="EMBL" id="AZAC01000045">
    <property type="protein sequence ID" value="KIX11775.1"/>
    <property type="molecule type" value="Genomic_DNA"/>
</dbReference>
<gene>
    <name evidence="2" type="ORF">X474_22890</name>
</gene>
<feature type="transmembrane region" description="Helical" evidence="1">
    <location>
        <begin position="20"/>
        <end position="39"/>
    </location>
</feature>
<evidence type="ECO:0000313" key="3">
    <source>
        <dbReference type="Proteomes" id="UP000032233"/>
    </source>
</evidence>
<accession>A0A0D2JQJ7</accession>
<dbReference type="InParanoid" id="A0A0D2JQJ7"/>
<dbReference type="Proteomes" id="UP000032233">
    <property type="component" value="Unassembled WGS sequence"/>
</dbReference>
<keyword evidence="3" id="KW-1185">Reference proteome</keyword>
<reference evidence="2 3" key="1">
    <citation type="submission" date="2013-11" db="EMBL/GenBank/DDBJ databases">
        <title>Metagenomic analysis of a methanogenic consortium involved in long chain n-alkane degradation.</title>
        <authorList>
            <person name="Davidova I.A."/>
            <person name="Callaghan A.V."/>
            <person name="Wawrik B."/>
            <person name="Pruitt S."/>
            <person name="Marks C."/>
            <person name="Duncan K.E."/>
            <person name="Suflita J.M."/>
        </authorList>
    </citation>
    <scope>NUCLEOTIDE SEQUENCE [LARGE SCALE GENOMIC DNA]</scope>
    <source>
        <strain evidence="2 3">SPR</strain>
    </source>
</reference>
<keyword evidence="1" id="KW-0472">Membrane</keyword>
<evidence type="ECO:0000313" key="2">
    <source>
        <dbReference type="EMBL" id="KIX11775.1"/>
    </source>
</evidence>
<protein>
    <submittedName>
        <fullName evidence="2">Uncharacterized protein</fullName>
    </submittedName>
</protein>
<organism evidence="2 3">
    <name type="scientific">Dethiosulfatarculus sandiegensis</name>
    <dbReference type="NCBI Taxonomy" id="1429043"/>
    <lineage>
        <taxon>Bacteria</taxon>
        <taxon>Pseudomonadati</taxon>
        <taxon>Thermodesulfobacteriota</taxon>
        <taxon>Desulfarculia</taxon>
        <taxon>Desulfarculales</taxon>
        <taxon>Desulfarculaceae</taxon>
        <taxon>Dethiosulfatarculus</taxon>
    </lineage>
</organism>
<proteinExistence type="predicted"/>
<dbReference type="AlphaFoldDB" id="A0A0D2JQJ7"/>
<evidence type="ECO:0000256" key="1">
    <source>
        <dbReference type="SAM" id="Phobius"/>
    </source>
</evidence>
<name>A0A0D2JQJ7_9BACT</name>
<keyword evidence="1" id="KW-1133">Transmembrane helix</keyword>
<sequence length="65" mass="7055">MHYLPLLANQIYLETHTNTASPDLITIIAASLSLVAFFLSQGMGDDKGKSIYSAPAISNFLTVRL</sequence>
<comment type="caution">
    <text evidence="2">The sequence shown here is derived from an EMBL/GenBank/DDBJ whole genome shotgun (WGS) entry which is preliminary data.</text>
</comment>